<proteinExistence type="predicted"/>
<dbReference type="EMBL" id="WTYN01000001">
    <property type="protein sequence ID" value="MXO62576.1"/>
    <property type="molecule type" value="Genomic_DNA"/>
</dbReference>
<comment type="caution">
    <text evidence="2">The sequence shown here is derived from an EMBL/GenBank/DDBJ whole genome shotgun (WGS) entry which is preliminary data.</text>
</comment>
<dbReference type="RefSeq" id="WP_160672853.1">
    <property type="nucleotide sequence ID" value="NZ_WTYN01000001.1"/>
</dbReference>
<name>A0A844YC47_9SPHN</name>
<evidence type="ECO:0008006" key="4">
    <source>
        <dbReference type="Google" id="ProtNLM"/>
    </source>
</evidence>
<evidence type="ECO:0000256" key="1">
    <source>
        <dbReference type="SAM" id="Phobius"/>
    </source>
</evidence>
<keyword evidence="1" id="KW-0812">Transmembrane</keyword>
<organism evidence="2 3">
    <name type="scientific">Qipengyuania oceanensis</name>
    <dbReference type="NCBI Taxonomy" id="1463597"/>
    <lineage>
        <taxon>Bacteria</taxon>
        <taxon>Pseudomonadati</taxon>
        <taxon>Pseudomonadota</taxon>
        <taxon>Alphaproteobacteria</taxon>
        <taxon>Sphingomonadales</taxon>
        <taxon>Erythrobacteraceae</taxon>
        <taxon>Qipengyuania</taxon>
    </lineage>
</organism>
<evidence type="ECO:0000313" key="3">
    <source>
        <dbReference type="Proteomes" id="UP000445582"/>
    </source>
</evidence>
<dbReference type="OrthoDB" id="279522at2"/>
<dbReference type="Proteomes" id="UP000445582">
    <property type="component" value="Unassembled WGS sequence"/>
</dbReference>
<keyword evidence="3" id="KW-1185">Reference proteome</keyword>
<protein>
    <recommendedName>
        <fullName evidence="4">DUF2834 domain-containing protein</fullName>
    </recommendedName>
</protein>
<evidence type="ECO:0000313" key="2">
    <source>
        <dbReference type="EMBL" id="MXO62576.1"/>
    </source>
</evidence>
<feature type="transmembrane region" description="Helical" evidence="1">
    <location>
        <begin position="73"/>
        <end position="93"/>
    </location>
</feature>
<reference evidence="2 3" key="1">
    <citation type="submission" date="2019-12" db="EMBL/GenBank/DDBJ databases">
        <title>Genomic-based taxomic classification of the family Erythrobacteraceae.</title>
        <authorList>
            <person name="Xu L."/>
        </authorList>
    </citation>
    <scope>NUCLEOTIDE SEQUENCE [LARGE SCALE GENOMIC DNA]</scope>
    <source>
        <strain evidence="2 3">MCCC 1A09965</strain>
    </source>
</reference>
<feature type="transmembrane region" description="Helical" evidence="1">
    <location>
        <begin position="40"/>
        <end position="61"/>
    </location>
</feature>
<dbReference type="AlphaFoldDB" id="A0A844YC47"/>
<accession>A0A844YC47</accession>
<sequence>MKTYSLLLGLLWLVLVGYTAMVIGEYGFNVFPYFFGDMAALGWPGQFNLDFMLMLVLSASWTAWRNRFTGTGWLLAIVAFFGGAGFLLPYLIYLTRKHDGDLAAILLGADYSRDPNP</sequence>
<keyword evidence="1" id="KW-1133">Transmembrane helix</keyword>
<keyword evidence="1" id="KW-0472">Membrane</keyword>
<gene>
    <name evidence="2" type="ORF">GRI48_06080</name>
</gene>